<dbReference type="InterPro" id="IPR050291">
    <property type="entry name" value="CDF_Transporter"/>
</dbReference>
<feature type="domain" description="Cation efflux protein cytoplasmic" evidence="8">
    <location>
        <begin position="125"/>
        <end position="197"/>
    </location>
</feature>
<reference evidence="9" key="2">
    <citation type="submission" date="2021-01" db="UniProtKB">
        <authorList>
            <consortium name="EnsemblPlants"/>
        </authorList>
    </citation>
    <scope>IDENTIFICATION</scope>
</reference>
<dbReference type="InterPro" id="IPR058533">
    <property type="entry name" value="Cation_efflux_TM"/>
</dbReference>
<keyword evidence="2" id="KW-0813">Transport</keyword>
<accession>A0A7N2R3X6</accession>
<evidence type="ECO:0000256" key="1">
    <source>
        <dbReference type="ARBA" id="ARBA00004141"/>
    </source>
</evidence>
<keyword evidence="4 6" id="KW-1133">Transmembrane helix</keyword>
<dbReference type="FunFam" id="3.30.70.1350:FF:000005">
    <property type="entry name" value="Metal tolerance protein 4"/>
    <property type="match status" value="1"/>
</dbReference>
<evidence type="ECO:0000313" key="9">
    <source>
        <dbReference type="EnsemblPlants" id="QL04p092310:mrna"/>
    </source>
</evidence>
<dbReference type="Pfam" id="PF16916">
    <property type="entry name" value="ZT_dimer"/>
    <property type="match status" value="1"/>
</dbReference>
<protein>
    <recommendedName>
        <fullName evidence="11">Cation efflux protein cytoplasmic domain-containing protein</fullName>
    </recommendedName>
</protein>
<dbReference type="GO" id="GO:0016020">
    <property type="term" value="C:membrane"/>
    <property type="evidence" value="ECO:0007669"/>
    <property type="project" value="UniProtKB-SubCell"/>
</dbReference>
<evidence type="ECO:0000259" key="7">
    <source>
        <dbReference type="Pfam" id="PF01545"/>
    </source>
</evidence>
<dbReference type="InterPro" id="IPR027469">
    <property type="entry name" value="Cation_efflux_TMD_sf"/>
</dbReference>
<feature type="transmembrane region" description="Helical" evidence="6">
    <location>
        <begin position="69"/>
        <end position="89"/>
    </location>
</feature>
<feature type="domain" description="Cation efflux protein transmembrane" evidence="7">
    <location>
        <begin position="3"/>
        <end position="116"/>
    </location>
</feature>
<dbReference type="InterPro" id="IPR036837">
    <property type="entry name" value="Cation_efflux_CTD_sf"/>
</dbReference>
<name>A0A7N2R3X6_QUELO</name>
<dbReference type="SUPFAM" id="SSF161111">
    <property type="entry name" value="Cation efflux protein transmembrane domain-like"/>
    <property type="match status" value="1"/>
</dbReference>
<dbReference type="PANTHER" id="PTHR43840:SF16">
    <property type="entry name" value="CATION EFFLUX PROTEIN CYTOPLASMIC DOMAIN-CONTAINING PROTEIN"/>
    <property type="match status" value="1"/>
</dbReference>
<dbReference type="EMBL" id="LRBV02000004">
    <property type="status" value="NOT_ANNOTATED_CDS"/>
    <property type="molecule type" value="Genomic_DNA"/>
</dbReference>
<keyword evidence="10" id="KW-1185">Reference proteome</keyword>
<evidence type="ECO:0000256" key="3">
    <source>
        <dbReference type="ARBA" id="ARBA00022692"/>
    </source>
</evidence>
<dbReference type="PANTHER" id="PTHR43840">
    <property type="entry name" value="MITOCHONDRIAL METAL TRANSPORTER 1-RELATED"/>
    <property type="match status" value="1"/>
</dbReference>
<dbReference type="SUPFAM" id="SSF160240">
    <property type="entry name" value="Cation efflux protein cytoplasmic domain-like"/>
    <property type="match status" value="1"/>
</dbReference>
<dbReference type="InParanoid" id="A0A7N2R3X6"/>
<proteinExistence type="predicted"/>
<evidence type="ECO:0000259" key="8">
    <source>
        <dbReference type="Pfam" id="PF16916"/>
    </source>
</evidence>
<evidence type="ECO:0000256" key="5">
    <source>
        <dbReference type="ARBA" id="ARBA00023136"/>
    </source>
</evidence>
<organism evidence="9 10">
    <name type="scientific">Quercus lobata</name>
    <name type="common">Valley oak</name>
    <dbReference type="NCBI Taxonomy" id="97700"/>
    <lineage>
        <taxon>Eukaryota</taxon>
        <taxon>Viridiplantae</taxon>
        <taxon>Streptophyta</taxon>
        <taxon>Embryophyta</taxon>
        <taxon>Tracheophyta</taxon>
        <taxon>Spermatophyta</taxon>
        <taxon>Magnoliopsida</taxon>
        <taxon>eudicotyledons</taxon>
        <taxon>Gunneridae</taxon>
        <taxon>Pentapetalae</taxon>
        <taxon>rosids</taxon>
        <taxon>fabids</taxon>
        <taxon>Fagales</taxon>
        <taxon>Fagaceae</taxon>
        <taxon>Quercus</taxon>
    </lineage>
</organism>
<dbReference type="InterPro" id="IPR027470">
    <property type="entry name" value="Cation_efflux_CTD"/>
</dbReference>
<dbReference type="Gramene" id="QL04p092310:mrna">
    <property type="protein sequence ID" value="QL04p092310:mrna"/>
    <property type="gene ID" value="QL04p092310"/>
</dbReference>
<dbReference type="Gene3D" id="3.30.70.1350">
    <property type="entry name" value="Cation efflux protein, cytoplasmic domain"/>
    <property type="match status" value="1"/>
</dbReference>
<dbReference type="Proteomes" id="UP000594261">
    <property type="component" value="Chromosome 4"/>
</dbReference>
<dbReference type="AlphaFoldDB" id="A0A7N2R3X6"/>
<dbReference type="Pfam" id="PF01545">
    <property type="entry name" value="Cation_efflux"/>
    <property type="match status" value="1"/>
</dbReference>
<evidence type="ECO:0008006" key="11">
    <source>
        <dbReference type="Google" id="ProtNLM"/>
    </source>
</evidence>
<keyword evidence="5 6" id="KW-0472">Membrane</keyword>
<sequence length="211" mass="24501">MATLGLHILFESGRQLLAKTQPERDPMKERWMIGIMISVTVVKFVRMLYCRRFENEIVRAYAQDHFFDVITNAIGLVTAVLAIKFYWWLDPTGAIIIALYTISNWSRTVMENVWSLIGRTAPQEYLAKLTYLIWNHDKEIKHIDTVRAYTFGCNYFVEADIVLPEEMPLGQANNIGESLQEKIEQLPQVERAFVHVDFETTHKPEHKPKAS</sequence>
<evidence type="ECO:0000313" key="10">
    <source>
        <dbReference type="Proteomes" id="UP000594261"/>
    </source>
</evidence>
<dbReference type="OMA" id="IMDENEQ"/>
<feature type="transmembrane region" description="Helical" evidence="6">
    <location>
        <begin position="31"/>
        <end position="49"/>
    </location>
</feature>
<keyword evidence="3 6" id="KW-0812">Transmembrane</keyword>
<evidence type="ECO:0000256" key="6">
    <source>
        <dbReference type="SAM" id="Phobius"/>
    </source>
</evidence>
<dbReference type="GO" id="GO:0008324">
    <property type="term" value="F:monoatomic cation transmembrane transporter activity"/>
    <property type="evidence" value="ECO:0007669"/>
    <property type="project" value="InterPro"/>
</dbReference>
<evidence type="ECO:0000256" key="2">
    <source>
        <dbReference type="ARBA" id="ARBA00022448"/>
    </source>
</evidence>
<evidence type="ECO:0000256" key="4">
    <source>
        <dbReference type="ARBA" id="ARBA00022989"/>
    </source>
</evidence>
<reference evidence="9 10" key="1">
    <citation type="journal article" date="2016" name="G3 (Bethesda)">
        <title>First Draft Assembly and Annotation of the Genome of a California Endemic Oak Quercus lobata Nee (Fagaceae).</title>
        <authorList>
            <person name="Sork V.L."/>
            <person name="Fitz-Gibbon S.T."/>
            <person name="Puiu D."/>
            <person name="Crepeau M."/>
            <person name="Gugger P.F."/>
            <person name="Sherman R."/>
            <person name="Stevens K."/>
            <person name="Langley C.H."/>
            <person name="Pellegrini M."/>
            <person name="Salzberg S.L."/>
        </authorList>
    </citation>
    <scope>NUCLEOTIDE SEQUENCE [LARGE SCALE GENOMIC DNA]</scope>
    <source>
        <strain evidence="9 10">cv. SW786</strain>
    </source>
</reference>
<dbReference type="Gene3D" id="1.20.1510.10">
    <property type="entry name" value="Cation efflux protein transmembrane domain"/>
    <property type="match status" value="1"/>
</dbReference>
<dbReference type="EnsemblPlants" id="QL04p092310:mrna">
    <property type="protein sequence ID" value="QL04p092310:mrna"/>
    <property type="gene ID" value="QL04p092310"/>
</dbReference>
<comment type="subcellular location">
    <subcellularLocation>
        <location evidence="1">Membrane</location>
        <topology evidence="1">Multi-pass membrane protein</topology>
    </subcellularLocation>
</comment>